<protein>
    <submittedName>
        <fullName evidence="2">NADPH-dependent ferric siderophore reductase</fullName>
    </submittedName>
</protein>
<dbReference type="GO" id="GO:0016491">
    <property type="term" value="F:oxidoreductase activity"/>
    <property type="evidence" value="ECO:0007669"/>
    <property type="project" value="InterPro"/>
</dbReference>
<dbReference type="PROSITE" id="PS51384">
    <property type="entry name" value="FAD_FR"/>
    <property type="match status" value="1"/>
</dbReference>
<dbReference type="Pfam" id="PF08021">
    <property type="entry name" value="FAD_binding_9"/>
    <property type="match status" value="1"/>
</dbReference>
<proteinExistence type="predicted"/>
<sequence>MAFFPFLATVKNSERISPNFQRVTFTGLDDMGPAGHIMDLRIKLVIPGDHGLPKMTGEENWYDEWKAIDPDKRGSMRTYSIREFRRAGEHDEDANGEAELDIDFALHGVGTPDSGPAATWAVEAQPGDQLYVVAPQKDDESGPGIEFQPGEATNVVILGDETALPAMLRIADEWPAELTGTMYCELVDSADIPQIDFPANLTVNWVPRTPEHAYGDLLVESAARLFEVENPRGECTPPEPSTSDDAEPAPLVWETPAYSSFDDDTDAAEPASTVAERFADTYFWIAGEAGMVTTIRRMLVKGAGISRHRVSFMGYWKTGVKALG</sequence>
<reference evidence="3" key="1">
    <citation type="submission" date="2016-02" db="EMBL/GenBank/DDBJ databases">
        <authorList>
            <person name="Kaur G."/>
            <person name="Nair G.R."/>
            <person name="Mayilraj S."/>
        </authorList>
    </citation>
    <scope>NUCLEOTIDE SEQUENCE [LARGE SCALE GENOMIC DNA]</scope>
    <source>
        <strain evidence="3">GA-15</strain>
    </source>
</reference>
<dbReference type="InterPro" id="IPR017938">
    <property type="entry name" value="Riboflavin_synthase-like_b-brl"/>
</dbReference>
<dbReference type="InterPro" id="IPR007037">
    <property type="entry name" value="SIP_rossman_dom"/>
</dbReference>
<dbReference type="InterPro" id="IPR039374">
    <property type="entry name" value="SIP_fam"/>
</dbReference>
<keyword evidence="3" id="KW-1185">Reference proteome</keyword>
<dbReference type="STRING" id="1705.CA21670_02230"/>
<dbReference type="PANTHER" id="PTHR30157:SF0">
    <property type="entry name" value="NADPH-DEPENDENT FERRIC-CHELATE REDUCTASE"/>
    <property type="match status" value="1"/>
</dbReference>
<evidence type="ECO:0000313" key="2">
    <source>
        <dbReference type="EMBL" id="OAH26013.1"/>
    </source>
</evidence>
<dbReference type="InterPro" id="IPR013113">
    <property type="entry name" value="SIP_FAD-bd"/>
</dbReference>
<name>A0A177IB44_9CORY</name>
<dbReference type="InterPro" id="IPR039261">
    <property type="entry name" value="FNR_nucleotide-bd"/>
</dbReference>
<evidence type="ECO:0000313" key="3">
    <source>
        <dbReference type="Proteomes" id="UP000076947"/>
    </source>
</evidence>
<accession>A0A177IB44</accession>
<dbReference type="EMBL" id="LSTQ01000024">
    <property type="protein sequence ID" value="OAH26013.1"/>
    <property type="molecule type" value="Genomic_DNA"/>
</dbReference>
<dbReference type="Pfam" id="PF04954">
    <property type="entry name" value="SIP"/>
    <property type="match status" value="1"/>
</dbReference>
<gene>
    <name evidence="2" type="ORF">AYJ05_00740</name>
</gene>
<dbReference type="Gene3D" id="3.40.50.80">
    <property type="entry name" value="Nucleotide-binding domain of ferredoxin-NADP reductase (FNR) module"/>
    <property type="match status" value="1"/>
</dbReference>
<dbReference type="Gene3D" id="2.40.30.10">
    <property type="entry name" value="Translation factors"/>
    <property type="match status" value="1"/>
</dbReference>
<dbReference type="Proteomes" id="UP000076947">
    <property type="component" value="Unassembled WGS sequence"/>
</dbReference>
<evidence type="ECO:0000259" key="1">
    <source>
        <dbReference type="PROSITE" id="PS51384"/>
    </source>
</evidence>
<dbReference type="InterPro" id="IPR017927">
    <property type="entry name" value="FAD-bd_FR_type"/>
</dbReference>
<dbReference type="RefSeq" id="WP_066840309.1">
    <property type="nucleotide sequence ID" value="NZ_CAKNMZ010000094.1"/>
</dbReference>
<dbReference type="CDD" id="cd06193">
    <property type="entry name" value="siderophore_interacting"/>
    <property type="match status" value="1"/>
</dbReference>
<comment type="caution">
    <text evidence="2">The sequence shown here is derived from an EMBL/GenBank/DDBJ whole genome shotgun (WGS) entry which is preliminary data.</text>
</comment>
<dbReference type="AlphaFoldDB" id="A0A177IB44"/>
<feature type="domain" description="FAD-binding FR-type" evidence="1">
    <location>
        <begin position="3"/>
        <end position="150"/>
    </location>
</feature>
<dbReference type="OrthoDB" id="3291337at2"/>
<organism evidence="2 3">
    <name type="scientific">Corynebacterium stationis</name>
    <dbReference type="NCBI Taxonomy" id="1705"/>
    <lineage>
        <taxon>Bacteria</taxon>
        <taxon>Bacillati</taxon>
        <taxon>Actinomycetota</taxon>
        <taxon>Actinomycetes</taxon>
        <taxon>Mycobacteriales</taxon>
        <taxon>Corynebacteriaceae</taxon>
        <taxon>Corynebacterium</taxon>
    </lineage>
</organism>
<dbReference type="SUPFAM" id="SSF63380">
    <property type="entry name" value="Riboflavin synthase domain-like"/>
    <property type="match status" value="1"/>
</dbReference>
<dbReference type="PANTHER" id="PTHR30157">
    <property type="entry name" value="FERRIC REDUCTASE, NADPH-DEPENDENT"/>
    <property type="match status" value="1"/>
</dbReference>